<name>A0A9D1HQG4_9FIRM</name>
<reference evidence="2" key="1">
    <citation type="submission" date="2020-10" db="EMBL/GenBank/DDBJ databases">
        <authorList>
            <person name="Gilroy R."/>
        </authorList>
    </citation>
    <scope>NUCLEOTIDE SEQUENCE</scope>
    <source>
        <strain evidence="2">CHK195-11698</strain>
    </source>
</reference>
<feature type="transmembrane region" description="Helical" evidence="1">
    <location>
        <begin position="168"/>
        <end position="187"/>
    </location>
</feature>
<dbReference type="Proteomes" id="UP000824175">
    <property type="component" value="Unassembled WGS sequence"/>
</dbReference>
<proteinExistence type="predicted"/>
<comment type="caution">
    <text evidence="2">The sequence shown here is derived from an EMBL/GenBank/DDBJ whole genome shotgun (WGS) entry which is preliminary data.</text>
</comment>
<reference evidence="2" key="2">
    <citation type="journal article" date="2021" name="PeerJ">
        <title>Extensive microbial diversity within the chicken gut microbiome revealed by metagenomics and culture.</title>
        <authorList>
            <person name="Gilroy R."/>
            <person name="Ravi A."/>
            <person name="Getino M."/>
            <person name="Pursley I."/>
            <person name="Horton D.L."/>
            <person name="Alikhan N.F."/>
            <person name="Baker D."/>
            <person name="Gharbi K."/>
            <person name="Hall N."/>
            <person name="Watson M."/>
            <person name="Adriaenssens E.M."/>
            <person name="Foster-Nyarko E."/>
            <person name="Jarju S."/>
            <person name="Secka A."/>
            <person name="Antonio M."/>
            <person name="Oren A."/>
            <person name="Chaudhuri R.R."/>
            <person name="La Ragione R."/>
            <person name="Hildebrand F."/>
            <person name="Pallen M.J."/>
        </authorList>
    </citation>
    <scope>NUCLEOTIDE SEQUENCE</scope>
    <source>
        <strain evidence="2">CHK195-11698</strain>
    </source>
</reference>
<sequence>MKMKKYECFGAAGMLTLLGGFLDAYTYTCRDGVFANAQTGNVVKFGIALASGEVWLMLRYAIPILAFVLGVLLSVWFCHQTHGRRYVLLTEGAIVLLVSLMPSSAVMNTLANVLISFMCALQAEAFRKVLGLSYASTMCTGNLRSLSEALARFIAHQDQQALKQMQQYLLIIGIFIGGVVLGIWLTSRIGTAAILWALFAIGWVVIKAEGSSWKRSKGMLMIYGRQRQESV</sequence>
<dbReference type="AlphaFoldDB" id="A0A9D1HQG4"/>
<feature type="transmembrane region" description="Helical" evidence="1">
    <location>
        <begin position="193"/>
        <end position="210"/>
    </location>
</feature>
<dbReference type="EMBL" id="DVMJ01000052">
    <property type="protein sequence ID" value="HIU13624.1"/>
    <property type="molecule type" value="Genomic_DNA"/>
</dbReference>
<evidence type="ECO:0000256" key="1">
    <source>
        <dbReference type="SAM" id="Phobius"/>
    </source>
</evidence>
<accession>A0A9D1HQG4</accession>
<dbReference type="Pfam" id="PF06912">
    <property type="entry name" value="DUF1275"/>
    <property type="match status" value="1"/>
</dbReference>
<feature type="transmembrane region" description="Helical" evidence="1">
    <location>
        <begin position="60"/>
        <end position="79"/>
    </location>
</feature>
<keyword evidence="1" id="KW-0812">Transmembrane</keyword>
<gene>
    <name evidence="2" type="ORF">IAD15_06090</name>
</gene>
<keyword evidence="1" id="KW-0472">Membrane</keyword>
<dbReference type="PANTHER" id="PTHR37314:SF4">
    <property type="entry name" value="UPF0700 TRANSMEMBRANE PROTEIN YOAK"/>
    <property type="match status" value="1"/>
</dbReference>
<protein>
    <submittedName>
        <fullName evidence="2">DUF1275 domain-containing protein</fullName>
    </submittedName>
</protein>
<dbReference type="PANTHER" id="PTHR37314">
    <property type="entry name" value="SLR0142 PROTEIN"/>
    <property type="match status" value="1"/>
</dbReference>
<evidence type="ECO:0000313" key="3">
    <source>
        <dbReference type="Proteomes" id="UP000824175"/>
    </source>
</evidence>
<keyword evidence="1" id="KW-1133">Transmembrane helix</keyword>
<evidence type="ECO:0000313" key="2">
    <source>
        <dbReference type="EMBL" id="HIU13624.1"/>
    </source>
</evidence>
<dbReference type="InterPro" id="IPR010699">
    <property type="entry name" value="DUF1275"/>
</dbReference>
<organism evidence="2 3">
    <name type="scientific">Candidatus Fimiplasma intestinipullorum</name>
    <dbReference type="NCBI Taxonomy" id="2840825"/>
    <lineage>
        <taxon>Bacteria</taxon>
        <taxon>Bacillati</taxon>
        <taxon>Bacillota</taxon>
        <taxon>Clostridia</taxon>
        <taxon>Eubacteriales</taxon>
        <taxon>Candidatus Fimiplasma</taxon>
    </lineage>
</organism>